<dbReference type="AlphaFoldDB" id="A0AAD8AK70"/>
<reference evidence="1" key="2">
    <citation type="submission" date="2023-05" db="EMBL/GenBank/DDBJ databases">
        <authorList>
            <person name="Fouks B."/>
        </authorList>
    </citation>
    <scope>NUCLEOTIDE SEQUENCE</scope>
    <source>
        <strain evidence="1">Stay&amp;Tobe</strain>
        <tissue evidence="1">Testes</tissue>
    </source>
</reference>
<evidence type="ECO:0000313" key="2">
    <source>
        <dbReference type="Proteomes" id="UP001233999"/>
    </source>
</evidence>
<proteinExistence type="predicted"/>
<reference evidence="1" key="1">
    <citation type="journal article" date="2023" name="IScience">
        <title>Live-bearing cockroach genome reveals convergent evolutionary mechanisms linked to viviparity in insects and beyond.</title>
        <authorList>
            <person name="Fouks B."/>
            <person name="Harrison M.C."/>
            <person name="Mikhailova A.A."/>
            <person name="Marchal E."/>
            <person name="English S."/>
            <person name="Carruthers M."/>
            <person name="Jennings E.C."/>
            <person name="Chiamaka E.L."/>
            <person name="Frigard R.A."/>
            <person name="Pippel M."/>
            <person name="Attardo G.M."/>
            <person name="Benoit J.B."/>
            <person name="Bornberg-Bauer E."/>
            <person name="Tobe S.S."/>
        </authorList>
    </citation>
    <scope>NUCLEOTIDE SEQUENCE</scope>
    <source>
        <strain evidence="1">Stay&amp;Tobe</strain>
    </source>
</reference>
<evidence type="ECO:0000313" key="1">
    <source>
        <dbReference type="EMBL" id="KAJ9599657.1"/>
    </source>
</evidence>
<gene>
    <name evidence="1" type="ORF">L9F63_026492</name>
</gene>
<comment type="caution">
    <text evidence="1">The sequence shown here is derived from an EMBL/GenBank/DDBJ whole genome shotgun (WGS) entry which is preliminary data.</text>
</comment>
<dbReference type="Proteomes" id="UP001233999">
    <property type="component" value="Unassembled WGS sequence"/>
</dbReference>
<dbReference type="EMBL" id="JASPKZ010000728">
    <property type="protein sequence ID" value="KAJ9599657.1"/>
    <property type="molecule type" value="Genomic_DNA"/>
</dbReference>
<keyword evidence="2" id="KW-1185">Reference proteome</keyword>
<name>A0AAD8AK70_DIPPU</name>
<protein>
    <submittedName>
        <fullName evidence="1">Uncharacterized protein</fullName>
    </submittedName>
</protein>
<sequence length="79" mass="8649">MPITDVCANDGRARASTTFDDNGVAVVLVHDVKKEFLQEIFIYEPFPVETSLLEVLPDHLNAEIVGRNYKDKAGGSGTI</sequence>
<organism evidence="1 2">
    <name type="scientific">Diploptera punctata</name>
    <name type="common">Pacific beetle cockroach</name>
    <dbReference type="NCBI Taxonomy" id="6984"/>
    <lineage>
        <taxon>Eukaryota</taxon>
        <taxon>Metazoa</taxon>
        <taxon>Ecdysozoa</taxon>
        <taxon>Arthropoda</taxon>
        <taxon>Hexapoda</taxon>
        <taxon>Insecta</taxon>
        <taxon>Pterygota</taxon>
        <taxon>Neoptera</taxon>
        <taxon>Polyneoptera</taxon>
        <taxon>Dictyoptera</taxon>
        <taxon>Blattodea</taxon>
        <taxon>Blaberoidea</taxon>
        <taxon>Blaberidae</taxon>
        <taxon>Diplopterinae</taxon>
        <taxon>Diploptera</taxon>
    </lineage>
</organism>
<accession>A0AAD8AK70</accession>